<keyword evidence="5" id="KW-1185">Reference proteome</keyword>
<organism evidence="4 5">
    <name type="scientific">Fusarium albosuccineum</name>
    <dbReference type="NCBI Taxonomy" id="1237068"/>
    <lineage>
        <taxon>Eukaryota</taxon>
        <taxon>Fungi</taxon>
        <taxon>Dikarya</taxon>
        <taxon>Ascomycota</taxon>
        <taxon>Pezizomycotina</taxon>
        <taxon>Sordariomycetes</taxon>
        <taxon>Hypocreomycetidae</taxon>
        <taxon>Hypocreales</taxon>
        <taxon>Nectriaceae</taxon>
        <taxon>Fusarium</taxon>
        <taxon>Fusarium decemcellulare species complex</taxon>
    </lineage>
</organism>
<gene>
    <name evidence="4" type="ORF">FALBO_10358</name>
</gene>
<dbReference type="EMBL" id="JAADYS010001471">
    <property type="protein sequence ID" value="KAF4462830.1"/>
    <property type="molecule type" value="Genomic_DNA"/>
</dbReference>
<dbReference type="Proteomes" id="UP000554235">
    <property type="component" value="Unassembled WGS sequence"/>
</dbReference>
<dbReference type="OrthoDB" id="4405280at2759"/>
<evidence type="ECO:0000313" key="5">
    <source>
        <dbReference type="Proteomes" id="UP000554235"/>
    </source>
</evidence>
<feature type="region of interest" description="Disordered" evidence="1">
    <location>
        <begin position="33"/>
        <end position="69"/>
    </location>
</feature>
<feature type="signal peptide" evidence="2">
    <location>
        <begin position="1"/>
        <end position="21"/>
    </location>
</feature>
<proteinExistence type="predicted"/>
<dbReference type="AlphaFoldDB" id="A0A8H4L761"/>
<sequence>MLFSRFLPSALAFLYVDVAHASVCRPQSRSSASSAIESSSTADESVSSTSTVGSSTTETSGTESISESLTTTASLATNTSTITSSFVTITTTIESSGTTSSGTTSSTFFPADLFPCKESSDCVAQIEICDFVRCGCVGGFCQVETVTSDASTTTSDSRVQTTESTTAIEATTTAETITADTTATDVTTTDTTTTGTTAESSTAETTTIDTTTSDTSTDTTTQTTTAETTTSEITTSETTTTTTTTSAETTTTTETTTAETTTTTTTTSAEAQSTAFKCDVYGYLIQKRALYRVDIASGSSTLIASNIGPGGYINGIGYNRHDNQIYGMVMTSTGSTLIKIGADGTWSLLPATVSSRNIIMGDIDSNGNYWISDTGRPWWKIDLWPTSPTFGRIVASGTATHDDYMADWAYVPGGGNYLYAIQYTQTSSILVRFSMLSYTWTTLRNYGDLTGDNVWGALYASSEGIMYGSENSSGNIYKFPISPTIGKPSFLAAGPSSGYNDGARCIDSQPVRR</sequence>
<feature type="region of interest" description="Disordered" evidence="1">
    <location>
        <begin position="187"/>
        <end position="269"/>
    </location>
</feature>
<dbReference type="InterPro" id="IPR054215">
    <property type="entry name" value="DUF6923"/>
</dbReference>
<reference evidence="4 5" key="1">
    <citation type="submission" date="2020-01" db="EMBL/GenBank/DDBJ databases">
        <title>Identification and distribution of gene clusters putatively required for synthesis of sphingolipid metabolism inhibitors in phylogenetically diverse species of the filamentous fungus Fusarium.</title>
        <authorList>
            <person name="Kim H.-S."/>
            <person name="Busman M."/>
            <person name="Brown D.W."/>
            <person name="Divon H."/>
            <person name="Uhlig S."/>
            <person name="Proctor R.H."/>
        </authorList>
    </citation>
    <scope>NUCLEOTIDE SEQUENCE [LARGE SCALE GENOMIC DNA]</scope>
    <source>
        <strain evidence="4 5">NRRL 20459</strain>
    </source>
</reference>
<evidence type="ECO:0000256" key="1">
    <source>
        <dbReference type="SAM" id="MobiDB-lite"/>
    </source>
</evidence>
<feature type="domain" description="DUF6923" evidence="3">
    <location>
        <begin position="314"/>
        <end position="506"/>
    </location>
</feature>
<dbReference type="Pfam" id="PF21959">
    <property type="entry name" value="DUF6923"/>
    <property type="match status" value="1"/>
</dbReference>
<name>A0A8H4L761_9HYPO</name>
<evidence type="ECO:0000313" key="4">
    <source>
        <dbReference type="EMBL" id="KAF4462830.1"/>
    </source>
</evidence>
<feature type="chain" id="PRO_5034516942" evidence="2">
    <location>
        <begin position="22"/>
        <end position="513"/>
    </location>
</feature>
<keyword evidence="2" id="KW-0732">Signal</keyword>
<protein>
    <submittedName>
        <fullName evidence="4">Agglutinin 2</fullName>
    </submittedName>
</protein>
<evidence type="ECO:0000259" key="3">
    <source>
        <dbReference type="Pfam" id="PF21959"/>
    </source>
</evidence>
<evidence type="ECO:0000256" key="2">
    <source>
        <dbReference type="SAM" id="SignalP"/>
    </source>
</evidence>
<comment type="caution">
    <text evidence="4">The sequence shown here is derived from an EMBL/GenBank/DDBJ whole genome shotgun (WGS) entry which is preliminary data.</text>
</comment>
<dbReference type="SUPFAM" id="SSF63829">
    <property type="entry name" value="Calcium-dependent phosphotriesterase"/>
    <property type="match status" value="1"/>
</dbReference>
<accession>A0A8H4L761</accession>